<dbReference type="Proteomes" id="UP000010523">
    <property type="component" value="Unassembled WGS sequence"/>
</dbReference>
<protein>
    <submittedName>
        <fullName evidence="1">Uncharacterized protein</fullName>
    </submittedName>
</protein>
<evidence type="ECO:0000313" key="1">
    <source>
        <dbReference type="EMBL" id="EIJ78467.1"/>
    </source>
</evidence>
<comment type="caution">
    <text evidence="1">The sequence shown here is derived from an EMBL/GenBank/DDBJ whole genome shotgun (WGS) entry which is preliminary data.</text>
</comment>
<dbReference type="OrthoDB" id="5770817at2"/>
<dbReference type="RefSeq" id="WP_004436939.1">
    <property type="nucleotide sequence ID" value="NZ_AFEU01000003.1"/>
</dbReference>
<dbReference type="EMBL" id="AFEU01000003">
    <property type="protein sequence ID" value="EIJ78467.1"/>
    <property type="molecule type" value="Genomic_DNA"/>
</dbReference>
<evidence type="ECO:0000313" key="2">
    <source>
        <dbReference type="Proteomes" id="UP000010523"/>
    </source>
</evidence>
<dbReference type="PATRIC" id="fig|997296.3.peg.2736"/>
<dbReference type="AlphaFoldDB" id="I3DW46"/>
<gene>
    <name evidence="1" type="ORF">PB1_12954</name>
</gene>
<proteinExistence type="predicted"/>
<sequence length="82" mass="9351">MKWQEIREIYPNQYVLLSVISAHTVGNKKIIDDVALIRPIKDSQEATTELLKAKKVTIVSHTENEELVIEVRRPSAIRGLGR</sequence>
<keyword evidence="2" id="KW-1185">Reference proteome</keyword>
<name>I3DW46_BACMT</name>
<reference evidence="1 2" key="1">
    <citation type="journal article" date="2012" name="Appl. Environ. Microbiol.">
        <title>Genome Sequence of Thermotolerant Bacillus methanolicus: Features and Regulation Related to Methylotrophy and Production of L-Lysine and L-Glutamate from Methanol.</title>
        <authorList>
            <person name="Heggeset T.M."/>
            <person name="Krog A."/>
            <person name="Balzer S."/>
            <person name="Wentzel A."/>
            <person name="Ellingsen T.E."/>
            <person name="Brautaset T."/>
        </authorList>
    </citation>
    <scope>NUCLEOTIDE SEQUENCE [LARGE SCALE GENOMIC DNA]</scope>
    <source>
        <strain evidence="1 2">PB1</strain>
    </source>
</reference>
<organism evidence="1 2">
    <name type="scientific">Bacillus methanolicus PB1</name>
    <dbReference type="NCBI Taxonomy" id="997296"/>
    <lineage>
        <taxon>Bacteria</taxon>
        <taxon>Bacillati</taxon>
        <taxon>Bacillota</taxon>
        <taxon>Bacilli</taxon>
        <taxon>Bacillales</taxon>
        <taxon>Bacillaceae</taxon>
        <taxon>Bacillus</taxon>
    </lineage>
</organism>
<dbReference type="eggNOG" id="ENOG503316Q">
    <property type="taxonomic scope" value="Bacteria"/>
</dbReference>
<accession>I3DW46</accession>